<evidence type="ECO:0000256" key="6">
    <source>
        <dbReference type="ARBA" id="ARBA00022741"/>
    </source>
</evidence>
<dbReference type="Pfam" id="PF01503">
    <property type="entry name" value="PRA-PH"/>
    <property type="match status" value="1"/>
</dbReference>
<keyword evidence="6" id="KW-0547">Nucleotide-binding</keyword>
<evidence type="ECO:0000256" key="9">
    <source>
        <dbReference type="ARBA" id="ARBA00023102"/>
    </source>
</evidence>
<evidence type="ECO:0000256" key="10">
    <source>
        <dbReference type="ARBA" id="ARBA00023268"/>
    </source>
</evidence>
<dbReference type="GO" id="GO:0004635">
    <property type="term" value="F:phosphoribosyl-AMP cyclohydrolase activity"/>
    <property type="evidence" value="ECO:0007669"/>
    <property type="project" value="UniProtKB-EC"/>
</dbReference>
<keyword evidence="8" id="KW-0067">ATP-binding</keyword>
<comment type="catalytic activity">
    <reaction evidence="1">
        <text>1-(5-phospho-beta-D-ribosyl)-5'-AMP + H2O = 1-(5-phospho-beta-D-ribosyl)-5-[(5-phospho-beta-D-ribosylamino)methylideneamino]imidazole-4-carboxamide</text>
        <dbReference type="Rhea" id="RHEA:20049"/>
        <dbReference type="ChEBI" id="CHEBI:15377"/>
        <dbReference type="ChEBI" id="CHEBI:58435"/>
        <dbReference type="ChEBI" id="CHEBI:59457"/>
        <dbReference type="EC" id="3.5.4.19"/>
    </reaction>
</comment>
<gene>
    <name evidence="12" type="ORF">TEA_004543</name>
</gene>
<dbReference type="SUPFAM" id="SSF101386">
    <property type="entry name" value="all-alpha NTP pyrophosphatases"/>
    <property type="match status" value="1"/>
</dbReference>
<dbReference type="PANTHER" id="PTHR42945">
    <property type="entry name" value="HISTIDINE BIOSYNTHESIS BIFUNCTIONAL PROTEIN"/>
    <property type="match status" value="1"/>
</dbReference>
<evidence type="ECO:0000256" key="2">
    <source>
        <dbReference type="ARBA" id="ARBA00001460"/>
    </source>
</evidence>
<sequence>MMAAAMYSHSLQSLKVYPGGNFFSRREYCTTSLKKNTSCLVVAGIPKLRKDLFVASSEIMSAQGSNTRCSQVSTLVSLWLELLQVWKRKNRNGEFGNMSGLIYGWMDGWMFAHDTHITSEQKFIGTPRNREKLYNGNGDDGVLLLPLDNVKWDDKGLAVAIAQNVDTGAILMQGFVNRDALATTISSRKATFYSRSRSELWTKGETSMNFINIHDIFLDCDRDSIIYLGKPDGPTCHTGAETCYYTSAFDFLKNPQVEERKMSLTTLYLLESTISQRKAELSGPQNEKLSWTKRLLIDNKLLCSKIREEADELCRTLEENEDKSRTASEMADVLYHAMVLLALKGVKAEEVFQVLRHRFSQSGIEEKKSRSRAQ</sequence>
<dbReference type="SUPFAM" id="SSF141734">
    <property type="entry name" value="HisI-like"/>
    <property type="match status" value="1"/>
</dbReference>
<proteinExistence type="predicted"/>
<keyword evidence="13" id="KW-1185">Reference proteome</keyword>
<dbReference type="CDD" id="cd11534">
    <property type="entry name" value="NTP-PPase_HisIE_like"/>
    <property type="match status" value="1"/>
</dbReference>
<feature type="domain" description="Phosphoribosyl-AMP cyclohydrolase" evidence="11">
    <location>
        <begin position="172"/>
        <end position="245"/>
    </location>
</feature>
<dbReference type="AlphaFoldDB" id="A0A4S4DHC7"/>
<dbReference type="STRING" id="542762.A0A4S4DHC7"/>
<dbReference type="GO" id="GO:0004636">
    <property type="term" value="F:phosphoribosyl-ATP diphosphatase activity"/>
    <property type="evidence" value="ECO:0007669"/>
    <property type="project" value="UniProtKB-EC"/>
</dbReference>
<dbReference type="Pfam" id="PF01502">
    <property type="entry name" value="PRA-CH"/>
    <property type="match status" value="1"/>
</dbReference>
<comment type="pathway">
    <text evidence="3">Amino-acid biosynthesis; L-histidine biosynthesis; L-histidine from 5-phospho-alpha-D-ribose 1-diphosphate: step 3/9.</text>
</comment>
<comment type="pathway">
    <text evidence="4">Amino-acid biosynthesis; L-histidine biosynthesis; L-histidine from 5-phospho-alpha-D-ribose 1-diphosphate: step 2/9.</text>
</comment>
<evidence type="ECO:0000256" key="8">
    <source>
        <dbReference type="ARBA" id="ARBA00022840"/>
    </source>
</evidence>
<dbReference type="Proteomes" id="UP000306102">
    <property type="component" value="Unassembled WGS sequence"/>
</dbReference>
<accession>A0A4S4DHC7</accession>
<evidence type="ECO:0000313" key="13">
    <source>
        <dbReference type="Proteomes" id="UP000306102"/>
    </source>
</evidence>
<organism evidence="12 13">
    <name type="scientific">Camellia sinensis var. sinensis</name>
    <name type="common">China tea</name>
    <dbReference type="NCBI Taxonomy" id="542762"/>
    <lineage>
        <taxon>Eukaryota</taxon>
        <taxon>Viridiplantae</taxon>
        <taxon>Streptophyta</taxon>
        <taxon>Embryophyta</taxon>
        <taxon>Tracheophyta</taxon>
        <taxon>Spermatophyta</taxon>
        <taxon>Magnoliopsida</taxon>
        <taxon>eudicotyledons</taxon>
        <taxon>Gunneridae</taxon>
        <taxon>Pentapetalae</taxon>
        <taxon>asterids</taxon>
        <taxon>Ericales</taxon>
        <taxon>Theaceae</taxon>
        <taxon>Camellia</taxon>
    </lineage>
</organism>
<dbReference type="EMBL" id="SDRB02011233">
    <property type="protein sequence ID" value="THG02198.1"/>
    <property type="molecule type" value="Genomic_DNA"/>
</dbReference>
<dbReference type="InterPro" id="IPR038019">
    <property type="entry name" value="PRib_AMP_CycHydrolase_sf"/>
</dbReference>
<evidence type="ECO:0000259" key="11">
    <source>
        <dbReference type="Pfam" id="PF01502"/>
    </source>
</evidence>
<comment type="caution">
    <text evidence="12">The sequence shown here is derived from an EMBL/GenBank/DDBJ whole genome shotgun (WGS) entry which is preliminary data.</text>
</comment>
<comment type="catalytic activity">
    <reaction evidence="2">
        <text>1-(5-phospho-beta-D-ribosyl)-ATP + H2O = 1-(5-phospho-beta-D-ribosyl)-5'-AMP + diphosphate + H(+)</text>
        <dbReference type="Rhea" id="RHEA:22828"/>
        <dbReference type="ChEBI" id="CHEBI:15377"/>
        <dbReference type="ChEBI" id="CHEBI:15378"/>
        <dbReference type="ChEBI" id="CHEBI:33019"/>
        <dbReference type="ChEBI" id="CHEBI:59457"/>
        <dbReference type="ChEBI" id="CHEBI:73183"/>
        <dbReference type="EC" id="3.6.1.31"/>
    </reaction>
</comment>
<keyword evidence="7" id="KW-0378">Hydrolase</keyword>
<dbReference type="Gene3D" id="1.10.287.1080">
    <property type="entry name" value="MazG-like"/>
    <property type="match status" value="1"/>
</dbReference>
<keyword evidence="5" id="KW-0028">Amino-acid biosynthesis</keyword>
<reference evidence="12 13" key="1">
    <citation type="journal article" date="2018" name="Proc. Natl. Acad. Sci. U.S.A.">
        <title>Draft genome sequence of Camellia sinensis var. sinensis provides insights into the evolution of the tea genome and tea quality.</title>
        <authorList>
            <person name="Wei C."/>
            <person name="Yang H."/>
            <person name="Wang S."/>
            <person name="Zhao J."/>
            <person name="Liu C."/>
            <person name="Gao L."/>
            <person name="Xia E."/>
            <person name="Lu Y."/>
            <person name="Tai Y."/>
            <person name="She G."/>
            <person name="Sun J."/>
            <person name="Cao H."/>
            <person name="Tong W."/>
            <person name="Gao Q."/>
            <person name="Li Y."/>
            <person name="Deng W."/>
            <person name="Jiang X."/>
            <person name="Wang W."/>
            <person name="Chen Q."/>
            <person name="Zhang S."/>
            <person name="Li H."/>
            <person name="Wu J."/>
            <person name="Wang P."/>
            <person name="Li P."/>
            <person name="Shi C."/>
            <person name="Zheng F."/>
            <person name="Jian J."/>
            <person name="Huang B."/>
            <person name="Shan D."/>
            <person name="Shi M."/>
            <person name="Fang C."/>
            <person name="Yue Y."/>
            <person name="Li F."/>
            <person name="Li D."/>
            <person name="Wei S."/>
            <person name="Han B."/>
            <person name="Jiang C."/>
            <person name="Yin Y."/>
            <person name="Xia T."/>
            <person name="Zhang Z."/>
            <person name="Bennetzen J.L."/>
            <person name="Zhao S."/>
            <person name="Wan X."/>
        </authorList>
    </citation>
    <scope>NUCLEOTIDE SEQUENCE [LARGE SCALE GENOMIC DNA]</scope>
    <source>
        <strain evidence="13">cv. Shuchazao</strain>
        <tissue evidence="12">Leaf</tissue>
    </source>
</reference>
<dbReference type="FunFam" id="3.10.20.810:FF:000001">
    <property type="entry name" value="Histidine biosynthesis bifunctional protein HisIE"/>
    <property type="match status" value="1"/>
</dbReference>
<evidence type="ECO:0000256" key="5">
    <source>
        <dbReference type="ARBA" id="ARBA00022605"/>
    </source>
</evidence>
<dbReference type="InterPro" id="IPR002496">
    <property type="entry name" value="PRib_AMP_CycHydrolase_dom"/>
</dbReference>
<dbReference type="GO" id="GO:0005524">
    <property type="term" value="F:ATP binding"/>
    <property type="evidence" value="ECO:0007669"/>
    <property type="project" value="UniProtKB-KW"/>
</dbReference>
<dbReference type="UniPathway" id="UPA00031">
    <property type="reaction ID" value="UER00007"/>
</dbReference>
<keyword evidence="10" id="KW-0511">Multifunctional enzyme</keyword>
<keyword evidence="9" id="KW-0368">Histidine biosynthesis</keyword>
<protein>
    <recommendedName>
        <fullName evidence="11">Phosphoribosyl-AMP cyclohydrolase domain-containing protein</fullName>
    </recommendedName>
</protein>
<dbReference type="NCBIfam" id="TIGR03188">
    <property type="entry name" value="histidine_hisI"/>
    <property type="match status" value="1"/>
</dbReference>
<evidence type="ECO:0000256" key="7">
    <source>
        <dbReference type="ARBA" id="ARBA00022801"/>
    </source>
</evidence>
<dbReference type="Gene3D" id="3.10.20.810">
    <property type="entry name" value="Phosphoribosyl-AMP cyclohydrolase"/>
    <property type="match status" value="1"/>
</dbReference>
<evidence type="ECO:0000313" key="12">
    <source>
        <dbReference type="EMBL" id="THG02198.1"/>
    </source>
</evidence>
<dbReference type="InterPro" id="IPR008179">
    <property type="entry name" value="HisE"/>
</dbReference>
<dbReference type="InterPro" id="IPR021130">
    <property type="entry name" value="PRib-ATP_PPHydrolase-like"/>
</dbReference>
<name>A0A4S4DHC7_CAMSN</name>
<evidence type="ECO:0000256" key="3">
    <source>
        <dbReference type="ARBA" id="ARBA00005169"/>
    </source>
</evidence>
<dbReference type="GO" id="GO:0000105">
    <property type="term" value="P:L-histidine biosynthetic process"/>
    <property type="evidence" value="ECO:0007669"/>
    <property type="project" value="UniProtKB-UniPathway"/>
</dbReference>
<evidence type="ECO:0000256" key="4">
    <source>
        <dbReference type="ARBA" id="ARBA00005204"/>
    </source>
</evidence>
<evidence type="ECO:0000256" key="1">
    <source>
        <dbReference type="ARBA" id="ARBA00000024"/>
    </source>
</evidence>
<dbReference type="PANTHER" id="PTHR42945:SF1">
    <property type="entry name" value="HISTIDINE BIOSYNTHESIS BIFUNCTIONAL PROTEIN HIS7"/>
    <property type="match status" value="1"/>
</dbReference>